<evidence type="ECO:0000313" key="12">
    <source>
        <dbReference type="EMBL" id="KAG1821686.1"/>
    </source>
</evidence>
<keyword evidence="8" id="KW-0560">Oxidoreductase</keyword>
<evidence type="ECO:0000256" key="8">
    <source>
        <dbReference type="ARBA" id="ARBA00023002"/>
    </source>
</evidence>
<name>A0A9P7EHK6_9AGAM</name>
<evidence type="ECO:0000256" key="10">
    <source>
        <dbReference type="ARBA" id="ARBA00023033"/>
    </source>
</evidence>
<comment type="caution">
    <text evidence="12">The sequence shown here is derived from an EMBL/GenBank/DDBJ whole genome shotgun (WGS) entry which is preliminary data.</text>
</comment>
<reference evidence="12" key="1">
    <citation type="journal article" date="2020" name="New Phytol.">
        <title>Comparative genomics reveals dynamic genome evolution in host specialist ectomycorrhizal fungi.</title>
        <authorList>
            <person name="Lofgren L.A."/>
            <person name="Nguyen N.H."/>
            <person name="Vilgalys R."/>
            <person name="Ruytinx J."/>
            <person name="Liao H.L."/>
            <person name="Branco S."/>
            <person name="Kuo A."/>
            <person name="LaButti K."/>
            <person name="Lipzen A."/>
            <person name="Andreopoulos W."/>
            <person name="Pangilinan J."/>
            <person name="Riley R."/>
            <person name="Hundley H."/>
            <person name="Na H."/>
            <person name="Barry K."/>
            <person name="Grigoriev I.V."/>
            <person name="Stajich J.E."/>
            <person name="Kennedy P.G."/>
        </authorList>
    </citation>
    <scope>NUCLEOTIDE SEQUENCE</scope>
    <source>
        <strain evidence="12">MN1</strain>
    </source>
</reference>
<feature type="non-terminal residue" evidence="12">
    <location>
        <position position="1"/>
    </location>
</feature>
<evidence type="ECO:0000256" key="3">
    <source>
        <dbReference type="ARBA" id="ARBA00010617"/>
    </source>
</evidence>
<keyword evidence="6" id="KW-0479">Metal-binding</keyword>
<gene>
    <name evidence="12" type="ORF">BJ212DRAFT_1200971</name>
</gene>
<keyword evidence="13" id="KW-1185">Reference proteome</keyword>
<dbReference type="SUPFAM" id="SSF48264">
    <property type="entry name" value="Cytochrome P450"/>
    <property type="match status" value="1"/>
</dbReference>
<evidence type="ECO:0000256" key="2">
    <source>
        <dbReference type="ARBA" id="ARBA00004167"/>
    </source>
</evidence>
<proteinExistence type="inferred from homology"/>
<dbReference type="PANTHER" id="PTHR46300:SF2">
    <property type="entry name" value="CYTOCHROME P450 MONOOXYGENASE ALNH-RELATED"/>
    <property type="match status" value="1"/>
</dbReference>
<dbReference type="GO" id="GO:0005506">
    <property type="term" value="F:iron ion binding"/>
    <property type="evidence" value="ECO:0007669"/>
    <property type="project" value="InterPro"/>
</dbReference>
<keyword evidence="5" id="KW-0812">Transmembrane</keyword>
<dbReference type="Proteomes" id="UP000807769">
    <property type="component" value="Unassembled WGS sequence"/>
</dbReference>
<sequence length="64" mass="7147">PEGLSILGNVLDLDVSAPWLSHTDWANKYVDVVYSTILGQEFVIINSQELAHTLRDQRSGVYSD</sequence>
<evidence type="ECO:0000256" key="5">
    <source>
        <dbReference type="ARBA" id="ARBA00022692"/>
    </source>
</evidence>
<dbReference type="EMBL" id="JABBWG010000006">
    <property type="protein sequence ID" value="KAG1821686.1"/>
    <property type="molecule type" value="Genomic_DNA"/>
</dbReference>
<evidence type="ECO:0000256" key="7">
    <source>
        <dbReference type="ARBA" id="ARBA00022989"/>
    </source>
</evidence>
<dbReference type="GO" id="GO:0020037">
    <property type="term" value="F:heme binding"/>
    <property type="evidence" value="ECO:0007669"/>
    <property type="project" value="InterPro"/>
</dbReference>
<feature type="non-terminal residue" evidence="12">
    <location>
        <position position="64"/>
    </location>
</feature>
<evidence type="ECO:0000256" key="11">
    <source>
        <dbReference type="ARBA" id="ARBA00023136"/>
    </source>
</evidence>
<keyword evidence="10" id="KW-0503">Monooxygenase</keyword>
<evidence type="ECO:0000313" key="13">
    <source>
        <dbReference type="Proteomes" id="UP000807769"/>
    </source>
</evidence>
<keyword evidence="7" id="KW-1133">Transmembrane helix</keyword>
<comment type="similarity">
    <text evidence="3">Belongs to the cytochrome P450 family.</text>
</comment>
<keyword evidence="4" id="KW-0349">Heme</keyword>
<dbReference type="GeneID" id="64623090"/>
<organism evidence="12 13">
    <name type="scientific">Suillus subaureus</name>
    <dbReference type="NCBI Taxonomy" id="48587"/>
    <lineage>
        <taxon>Eukaryota</taxon>
        <taxon>Fungi</taxon>
        <taxon>Dikarya</taxon>
        <taxon>Basidiomycota</taxon>
        <taxon>Agaricomycotina</taxon>
        <taxon>Agaricomycetes</taxon>
        <taxon>Agaricomycetidae</taxon>
        <taxon>Boletales</taxon>
        <taxon>Suillineae</taxon>
        <taxon>Suillaceae</taxon>
        <taxon>Suillus</taxon>
    </lineage>
</organism>
<dbReference type="GO" id="GO:0016020">
    <property type="term" value="C:membrane"/>
    <property type="evidence" value="ECO:0007669"/>
    <property type="project" value="UniProtKB-SubCell"/>
</dbReference>
<keyword evidence="9" id="KW-0408">Iron</keyword>
<dbReference type="PANTHER" id="PTHR46300">
    <property type="entry name" value="P450, PUTATIVE (EUROFUNG)-RELATED-RELATED"/>
    <property type="match status" value="1"/>
</dbReference>
<evidence type="ECO:0000256" key="6">
    <source>
        <dbReference type="ARBA" id="ARBA00022723"/>
    </source>
</evidence>
<dbReference type="OrthoDB" id="2692099at2759"/>
<dbReference type="GO" id="GO:0016705">
    <property type="term" value="F:oxidoreductase activity, acting on paired donors, with incorporation or reduction of molecular oxygen"/>
    <property type="evidence" value="ECO:0007669"/>
    <property type="project" value="InterPro"/>
</dbReference>
<evidence type="ECO:0000256" key="9">
    <source>
        <dbReference type="ARBA" id="ARBA00023004"/>
    </source>
</evidence>
<dbReference type="InterPro" id="IPR036396">
    <property type="entry name" value="Cyt_P450_sf"/>
</dbReference>
<accession>A0A9P7EHK6</accession>
<evidence type="ECO:0000256" key="1">
    <source>
        <dbReference type="ARBA" id="ARBA00001971"/>
    </source>
</evidence>
<protein>
    <submittedName>
        <fullName evidence="12">Uncharacterized protein</fullName>
    </submittedName>
</protein>
<dbReference type="AlphaFoldDB" id="A0A9P7EHK6"/>
<dbReference type="InterPro" id="IPR050364">
    <property type="entry name" value="Cytochrome_P450_fung"/>
</dbReference>
<dbReference type="RefSeq" id="XP_041196426.1">
    <property type="nucleotide sequence ID" value="XM_041329073.1"/>
</dbReference>
<evidence type="ECO:0000256" key="4">
    <source>
        <dbReference type="ARBA" id="ARBA00022617"/>
    </source>
</evidence>
<dbReference type="Gene3D" id="1.10.630.10">
    <property type="entry name" value="Cytochrome P450"/>
    <property type="match status" value="1"/>
</dbReference>
<keyword evidence="11" id="KW-0472">Membrane</keyword>
<comment type="cofactor">
    <cofactor evidence="1">
        <name>heme</name>
        <dbReference type="ChEBI" id="CHEBI:30413"/>
    </cofactor>
</comment>
<dbReference type="GO" id="GO:0004497">
    <property type="term" value="F:monooxygenase activity"/>
    <property type="evidence" value="ECO:0007669"/>
    <property type="project" value="UniProtKB-KW"/>
</dbReference>
<comment type="subcellular location">
    <subcellularLocation>
        <location evidence="2">Membrane</location>
        <topology evidence="2">Single-pass membrane protein</topology>
    </subcellularLocation>
</comment>